<gene>
    <name evidence="2" type="ORF">BST25_13070</name>
</gene>
<organism evidence="2 3">
    <name type="scientific">Mycobacterium heidelbergense</name>
    <dbReference type="NCBI Taxonomy" id="53376"/>
    <lineage>
        <taxon>Bacteria</taxon>
        <taxon>Bacillati</taxon>
        <taxon>Actinomycetota</taxon>
        <taxon>Actinomycetes</taxon>
        <taxon>Mycobacteriales</taxon>
        <taxon>Mycobacteriaceae</taxon>
        <taxon>Mycobacterium</taxon>
        <taxon>Mycobacterium simiae complex</taxon>
    </lineage>
</organism>
<dbReference type="Pfam" id="PF14032">
    <property type="entry name" value="PknH_C"/>
    <property type="match status" value="1"/>
</dbReference>
<dbReference type="PROSITE" id="PS51257">
    <property type="entry name" value="PROKAR_LIPOPROTEIN"/>
    <property type="match status" value="1"/>
</dbReference>
<dbReference type="InterPro" id="IPR026954">
    <property type="entry name" value="PknH-like_Extracell"/>
</dbReference>
<dbReference type="Proteomes" id="UP000192566">
    <property type="component" value="Unassembled WGS sequence"/>
</dbReference>
<reference evidence="2 3" key="1">
    <citation type="submission" date="2017-02" db="EMBL/GenBank/DDBJ databases">
        <title>The new phylogeny of genus Mycobacterium.</title>
        <authorList>
            <person name="Tortoli E."/>
            <person name="Trovato A."/>
            <person name="Cirillo D.M."/>
        </authorList>
    </citation>
    <scope>NUCLEOTIDE SEQUENCE [LARGE SCALE GENOMIC DNA]</scope>
    <source>
        <strain evidence="2 3">DSM 44471</strain>
    </source>
</reference>
<dbReference type="AlphaFoldDB" id="A0A1X0DLL9"/>
<dbReference type="EMBL" id="MVHR01000016">
    <property type="protein sequence ID" value="ORA73255.1"/>
    <property type="molecule type" value="Genomic_DNA"/>
</dbReference>
<sequence>MTAMSVKAFKPAGVVCYVILAVVGLCLALTGCTVSAVGRPTAAPGLGHWRPPTIPDRHLGDLLLSARDVDAIGQTTTMTLRRQFSEMSHGEGLVADRNCLDVYSPTEAAVYGGSGWVALRGRLLDNAHSPADSRKHALLQAVVGFRDADAAQQFFGQATPRWSACAHRSLTITQPDSDPVTWTLGELVSTDNTLAIMHTLGGGDGFACQRAMGVRNNVIIETLWCGFDTVNQAGEVVAKIAAAVPQT</sequence>
<evidence type="ECO:0000259" key="1">
    <source>
        <dbReference type="Pfam" id="PF14032"/>
    </source>
</evidence>
<evidence type="ECO:0000313" key="3">
    <source>
        <dbReference type="Proteomes" id="UP000192566"/>
    </source>
</evidence>
<keyword evidence="3" id="KW-1185">Reference proteome</keyword>
<accession>A0A1X0DLL9</accession>
<feature type="domain" description="PknH-like extracellular" evidence="1">
    <location>
        <begin position="55"/>
        <end position="242"/>
    </location>
</feature>
<name>A0A1X0DLL9_MYCHE</name>
<dbReference type="InterPro" id="IPR038232">
    <property type="entry name" value="PknH-like_Extracell_sf"/>
</dbReference>
<protein>
    <recommendedName>
        <fullName evidence="1">PknH-like extracellular domain-containing protein</fullName>
    </recommendedName>
</protein>
<comment type="caution">
    <text evidence="2">The sequence shown here is derived from an EMBL/GenBank/DDBJ whole genome shotgun (WGS) entry which is preliminary data.</text>
</comment>
<dbReference type="STRING" id="53376.BST25_13070"/>
<dbReference type="Gene3D" id="3.40.1000.70">
    <property type="entry name" value="PknH-like extracellular domain"/>
    <property type="match status" value="1"/>
</dbReference>
<proteinExistence type="predicted"/>
<evidence type="ECO:0000313" key="2">
    <source>
        <dbReference type="EMBL" id="ORA73255.1"/>
    </source>
</evidence>